<keyword evidence="3 9" id="KW-0808">Transferase</keyword>
<dbReference type="Gene3D" id="3.30.70.3290">
    <property type="match status" value="1"/>
</dbReference>
<dbReference type="InterPro" id="IPR001227">
    <property type="entry name" value="Ac_transferase_dom_sf"/>
</dbReference>
<dbReference type="PROSITE" id="PS00606">
    <property type="entry name" value="KS3_1"/>
    <property type="match status" value="1"/>
</dbReference>
<dbReference type="InterPro" id="IPR018201">
    <property type="entry name" value="Ketoacyl_synth_AS"/>
</dbReference>
<evidence type="ECO:0000256" key="1">
    <source>
        <dbReference type="ARBA" id="ARBA00022450"/>
    </source>
</evidence>
<dbReference type="GO" id="GO:0050641">
    <property type="term" value="F:6-methylsalicylic acid synthase activity"/>
    <property type="evidence" value="ECO:0007669"/>
    <property type="project" value="UniProtKB-EC"/>
</dbReference>
<dbReference type="Pfam" id="PF00698">
    <property type="entry name" value="Acyl_transf_1"/>
    <property type="match status" value="1"/>
</dbReference>
<feature type="domain" description="PKS/mFAS DH" evidence="8">
    <location>
        <begin position="895"/>
        <end position="1163"/>
    </location>
</feature>
<dbReference type="Gene3D" id="3.40.47.10">
    <property type="match status" value="1"/>
</dbReference>
<feature type="domain" description="Ketosynthase family 3 (KS3)" evidence="7">
    <location>
        <begin position="1"/>
        <end position="423"/>
    </location>
</feature>
<feature type="region of interest" description="Disordered" evidence="5">
    <location>
        <begin position="426"/>
        <end position="446"/>
    </location>
</feature>
<sequence length="1728" mass="180171">MEPIAITGMGCRLPGGVNSPDDLWHMLINGLDGIRNVPEERWQGYAAAHPAQLRATTKRAGFIENAAAFDAAFFGITPREAEQMDPQQRILLETAWEALENAGVPPMSLAGSNTGVFIGVGSDDYGRQMLEDLPRIEAWTGIGASMCATANRISYHLDLRGPSVAVDTACSSSLVAVHQACQALRSGEAHVALAGGVNIMAGPSLTMVLDAAGATSPDGTSKSFDASANGYGRGEGAGVVVLKRLSDAQRDGDTVLAVIRGSAVQQDGRTNGIMAPSGDAQAAVARQALRVAGVDPLTIGYVEAHGTGTRAGDPIEANALSSVYGVGRADDARCLIGSVKPNIGHLEAGAGIAGLIKAVLSLVHAEIPPTIRHQEPTPAVDWASSGLQVVAGRTPWPEGSEPRRAGVSSFGYGGTVGHVVLEQAPEQSQEQGQEQGRPAVESHRPRVLPVSGASTDAVREYAARLAGRLRTADEIDVADVAHTLTTRREHAGVRAAVVAGTVEEAAAGFERLAAGEEAEHSPAAAVGGHDAVWVFSGHGSQWAGMGRDLLADEPEFARVIDRIVPVFQEEAGFSPRDVIVSGDLGGPDRIQPMIFAIQVSLAAALRARGLRPAAVIGHSVGEIAAVVAAGVLDLESGARLVCRRSALLPEVAGRGAMAMVSLPFDEAERRLADNHDAHAAISSSPSSTVIAGTPDAVEQVSTAWAAEGIRVREVASDVAFHSPQMDPLCPRLAASVRDLEPQAPAVPVYSTALADPRSDAPRDGAYWAANLRNPVLLTSAVRAAVEDGHRSFIELAPHPVVAHSIEETVGEAAEGDAAETGFFVTGTLRRKRPEVAELLKAVAAAHVRGVTVDWAAAAEEHAGPVTLPTTAWQHRDYWRAPTAAAVAQRHDPGSRTLLGTLVELADGSGTRVWQTQLDFETRPYPGEHPIGGTEVLPAAVLLTTFMSAFDGSGLRDVELRSPVPVTGTREVQVIRVQDSVRLTSRRLDGDQEAPTQHTFARRGPAAVEGAEPIGLAYTAARRGEQSAPGSVAQRLKDIGVADIGFPWEFKEIRTADGEMYARVVASGDTEGAEEPDHWASLFDAVLSVAPMAFTGTPALRMPSRVGELRLYGPAPFEAQLVVRHAADTSDPTTVDVQIADAEGVVAAELVNLRFTEIDPPSTSSGTLVHRVAWESVALPPQRAGARVVLVGADGALGAAVQAAITDADGSVTSVPTPDALSALGSALDHSSILVLPPASAPDLPVGDLAVAAAWQVARTVQVMADAAPAGARVWAVTSRGDDHAVVEQAPVWGMSAVLATEHPDVWCGVVDLDPGHVEASAATLPALLGGATTDEPVVRLDGETAWYRRLRPAASASARPAVTCSPDGTYLITGGLGVLGLEIASWLAGRGAARIVLAGRSALPPRSEWDDLSDPAGRRRIHAIRALEARGVTVRVISLDITDRDQVAAALTAEALGLPPIRGVVHAAGVLDSRTLADLDEDSLRTVLRPKVDGALVLDEVFQPGELDFCAYFSSIGLLLGLTGQTSYAAANAFLDGLARERHARGGTETVSLGWTSWRAMGMAASTAVEEELAGLGAGDITKDEAFRSWDAVVRSGEPHAAVVRVLEVTSDGPAVLRGLVAEPAETADDGGGTLRELAGDDLVAAVTTLVIGETAQETGQAPEALDARSSFTDLGLDSVMTMAIRRRLQKKLGVRLPAAVMWDHPDVGSFSGHLAGRLEETALVAGA</sequence>
<evidence type="ECO:0000256" key="2">
    <source>
        <dbReference type="ARBA" id="ARBA00022553"/>
    </source>
</evidence>
<dbReference type="PROSITE" id="PS50075">
    <property type="entry name" value="CARRIER"/>
    <property type="match status" value="1"/>
</dbReference>
<dbReference type="Pfam" id="PF00109">
    <property type="entry name" value="ketoacyl-synt"/>
    <property type="match status" value="1"/>
</dbReference>
<dbReference type="InterPro" id="IPR036736">
    <property type="entry name" value="ACP-like_sf"/>
</dbReference>
<dbReference type="InterPro" id="IPR049900">
    <property type="entry name" value="PKS_mFAS_DH"/>
</dbReference>
<dbReference type="SUPFAM" id="SSF51735">
    <property type="entry name" value="NAD(P)-binding Rossmann-fold domains"/>
    <property type="match status" value="2"/>
</dbReference>
<dbReference type="InterPro" id="IPR016035">
    <property type="entry name" value="Acyl_Trfase/lysoPLipase"/>
</dbReference>
<dbReference type="CDD" id="cd00833">
    <property type="entry name" value="PKS"/>
    <property type="match status" value="1"/>
</dbReference>
<evidence type="ECO:0000256" key="5">
    <source>
        <dbReference type="SAM" id="MobiDB-lite"/>
    </source>
</evidence>
<protein>
    <submittedName>
        <fullName evidence="9">6-methylsalicylic acid synthase</fullName>
        <ecNumber evidence="9">2.3.1.165</ecNumber>
    </submittedName>
</protein>
<accession>A0ABU2CUB6</accession>
<gene>
    <name evidence="9" type="ORF">J2S48_004429</name>
</gene>
<dbReference type="SMART" id="SM01294">
    <property type="entry name" value="PKS_PP_betabranch"/>
    <property type="match status" value="1"/>
</dbReference>
<feature type="region of interest" description="N-terminal hotdog fold" evidence="4">
    <location>
        <begin position="895"/>
        <end position="1009"/>
    </location>
</feature>
<dbReference type="Pfam" id="PF08659">
    <property type="entry name" value="KR"/>
    <property type="match status" value="1"/>
</dbReference>
<dbReference type="SUPFAM" id="SSF55048">
    <property type="entry name" value="Probable ACP-binding domain of malonyl-CoA ACP transacylase"/>
    <property type="match status" value="1"/>
</dbReference>
<keyword evidence="2" id="KW-0597">Phosphoprotein</keyword>
<dbReference type="Pfam" id="PF02801">
    <property type="entry name" value="Ketoacyl-synt_C"/>
    <property type="match status" value="1"/>
</dbReference>
<dbReference type="SUPFAM" id="SSF52151">
    <property type="entry name" value="FabD/lysophospholipase-like"/>
    <property type="match status" value="1"/>
</dbReference>
<dbReference type="PANTHER" id="PTHR43775">
    <property type="entry name" value="FATTY ACID SYNTHASE"/>
    <property type="match status" value="1"/>
</dbReference>
<organism evidence="9 10">
    <name type="scientific">Promicromonospora iranensis</name>
    <dbReference type="NCBI Taxonomy" id="1105144"/>
    <lineage>
        <taxon>Bacteria</taxon>
        <taxon>Bacillati</taxon>
        <taxon>Actinomycetota</taxon>
        <taxon>Actinomycetes</taxon>
        <taxon>Micrococcales</taxon>
        <taxon>Promicromonosporaceae</taxon>
        <taxon>Promicromonospora</taxon>
    </lineage>
</organism>
<dbReference type="Pfam" id="PF00550">
    <property type="entry name" value="PP-binding"/>
    <property type="match status" value="1"/>
</dbReference>
<dbReference type="InterPro" id="IPR032821">
    <property type="entry name" value="PKS_assoc"/>
</dbReference>
<reference evidence="9 10" key="1">
    <citation type="submission" date="2023-07" db="EMBL/GenBank/DDBJ databases">
        <title>Sequencing the genomes of 1000 actinobacteria strains.</title>
        <authorList>
            <person name="Klenk H.-P."/>
        </authorList>
    </citation>
    <scope>NUCLEOTIDE SEQUENCE [LARGE SCALE GENOMIC DNA]</scope>
    <source>
        <strain evidence="9 10">DSM 45554</strain>
    </source>
</reference>
<dbReference type="Proteomes" id="UP001183585">
    <property type="component" value="Unassembled WGS sequence"/>
</dbReference>
<evidence type="ECO:0000256" key="3">
    <source>
        <dbReference type="ARBA" id="ARBA00022679"/>
    </source>
</evidence>
<keyword evidence="10" id="KW-1185">Reference proteome</keyword>
<feature type="region of interest" description="C-terminal hotdog fold" evidence="4">
    <location>
        <begin position="1023"/>
        <end position="1163"/>
    </location>
</feature>
<dbReference type="CDD" id="cd08955">
    <property type="entry name" value="KR_2_FAS_SDR_x"/>
    <property type="match status" value="1"/>
</dbReference>
<keyword evidence="9" id="KW-0012">Acyltransferase</keyword>
<evidence type="ECO:0000259" key="6">
    <source>
        <dbReference type="PROSITE" id="PS50075"/>
    </source>
</evidence>
<dbReference type="SMART" id="SM00826">
    <property type="entry name" value="PKS_DH"/>
    <property type="match status" value="1"/>
</dbReference>
<dbReference type="InterPro" id="IPR057326">
    <property type="entry name" value="KR_dom"/>
</dbReference>
<dbReference type="SUPFAM" id="SSF47336">
    <property type="entry name" value="ACP-like"/>
    <property type="match status" value="1"/>
</dbReference>
<evidence type="ECO:0000313" key="9">
    <source>
        <dbReference type="EMBL" id="MDR7384914.1"/>
    </source>
</evidence>
<dbReference type="Gene3D" id="3.40.366.10">
    <property type="entry name" value="Malonyl-Coenzyme A Acyl Carrier Protein, domain 2"/>
    <property type="match status" value="1"/>
</dbReference>
<dbReference type="InterPro" id="IPR042104">
    <property type="entry name" value="PKS_dehydratase_sf"/>
</dbReference>
<keyword evidence="1" id="KW-0596">Phosphopantetheine</keyword>
<evidence type="ECO:0000259" key="7">
    <source>
        <dbReference type="PROSITE" id="PS52004"/>
    </source>
</evidence>
<dbReference type="PROSITE" id="PS52004">
    <property type="entry name" value="KS3_2"/>
    <property type="match status" value="1"/>
</dbReference>
<proteinExistence type="predicted"/>
<dbReference type="SMART" id="SM00822">
    <property type="entry name" value="PKS_KR"/>
    <property type="match status" value="1"/>
</dbReference>
<dbReference type="InterPro" id="IPR009081">
    <property type="entry name" value="PP-bd_ACP"/>
</dbReference>
<dbReference type="InterPro" id="IPR050091">
    <property type="entry name" value="PKS_NRPS_Biosynth_Enz"/>
</dbReference>
<dbReference type="InterPro" id="IPR016036">
    <property type="entry name" value="Malonyl_transacylase_ACP-bd"/>
</dbReference>
<feature type="active site" description="Proton acceptor; for dehydratase activity" evidence="4">
    <location>
        <position position="928"/>
    </location>
</feature>
<dbReference type="InterPro" id="IPR020841">
    <property type="entry name" value="PKS_Beta-ketoAc_synthase_dom"/>
</dbReference>
<evidence type="ECO:0000259" key="8">
    <source>
        <dbReference type="PROSITE" id="PS52019"/>
    </source>
</evidence>
<dbReference type="Gene3D" id="1.10.1200.10">
    <property type="entry name" value="ACP-like"/>
    <property type="match status" value="1"/>
</dbReference>
<dbReference type="RefSeq" id="WP_274993743.1">
    <property type="nucleotide sequence ID" value="NZ_JAJQQP010000005.1"/>
</dbReference>
<dbReference type="InterPro" id="IPR036291">
    <property type="entry name" value="NAD(P)-bd_dom_sf"/>
</dbReference>
<dbReference type="SMART" id="SM00825">
    <property type="entry name" value="PKS_KS"/>
    <property type="match status" value="1"/>
</dbReference>
<dbReference type="Pfam" id="PF14765">
    <property type="entry name" value="PS-DH"/>
    <property type="match status" value="1"/>
</dbReference>
<evidence type="ECO:0000313" key="10">
    <source>
        <dbReference type="Proteomes" id="UP001183585"/>
    </source>
</evidence>
<evidence type="ECO:0000256" key="4">
    <source>
        <dbReference type="PROSITE-ProRule" id="PRU01363"/>
    </source>
</evidence>
<dbReference type="EMBL" id="JAVDYE010000001">
    <property type="protein sequence ID" value="MDR7384914.1"/>
    <property type="molecule type" value="Genomic_DNA"/>
</dbReference>
<dbReference type="InterPro" id="IPR014030">
    <property type="entry name" value="Ketoacyl_synth_N"/>
</dbReference>
<dbReference type="InterPro" id="IPR014043">
    <property type="entry name" value="Acyl_transferase_dom"/>
</dbReference>
<dbReference type="InterPro" id="IPR020806">
    <property type="entry name" value="PKS_PP-bd"/>
</dbReference>
<dbReference type="SUPFAM" id="SSF53901">
    <property type="entry name" value="Thiolase-like"/>
    <property type="match status" value="1"/>
</dbReference>
<dbReference type="InterPro" id="IPR006162">
    <property type="entry name" value="Ppantetheine_attach_site"/>
</dbReference>
<dbReference type="InterPro" id="IPR014031">
    <property type="entry name" value="Ketoacyl_synth_C"/>
</dbReference>
<feature type="domain" description="Carrier" evidence="6">
    <location>
        <begin position="1642"/>
        <end position="1719"/>
    </location>
</feature>
<dbReference type="Gene3D" id="3.10.129.110">
    <property type="entry name" value="Polyketide synthase dehydratase"/>
    <property type="match status" value="1"/>
</dbReference>
<dbReference type="SMART" id="SM00823">
    <property type="entry name" value="PKS_PP"/>
    <property type="match status" value="1"/>
</dbReference>
<dbReference type="InterPro" id="IPR016039">
    <property type="entry name" value="Thiolase-like"/>
</dbReference>
<dbReference type="InterPro" id="IPR049551">
    <property type="entry name" value="PKS_DH_C"/>
</dbReference>
<dbReference type="InterPro" id="IPR049552">
    <property type="entry name" value="PKS_DH_N"/>
</dbReference>
<name>A0ABU2CUB6_9MICO</name>
<dbReference type="Pfam" id="PF16197">
    <property type="entry name" value="KAsynt_C_assoc"/>
    <property type="match status" value="1"/>
</dbReference>
<dbReference type="Gene3D" id="3.40.50.720">
    <property type="entry name" value="NAD(P)-binding Rossmann-like Domain"/>
    <property type="match status" value="1"/>
</dbReference>
<dbReference type="EC" id="2.3.1.165" evidence="9"/>
<feature type="compositionally biased region" description="Low complexity" evidence="5">
    <location>
        <begin position="426"/>
        <end position="435"/>
    </location>
</feature>
<dbReference type="Pfam" id="PF21089">
    <property type="entry name" value="PKS_DH_N"/>
    <property type="match status" value="1"/>
</dbReference>
<dbReference type="InterPro" id="IPR013968">
    <property type="entry name" value="PKS_KR"/>
</dbReference>
<dbReference type="PROSITE" id="PS52019">
    <property type="entry name" value="PKS_MFAS_DH"/>
    <property type="match status" value="1"/>
</dbReference>
<dbReference type="InterPro" id="IPR020807">
    <property type="entry name" value="PKS_DH"/>
</dbReference>
<comment type="caution">
    <text evidence="9">The sequence shown here is derived from an EMBL/GenBank/DDBJ whole genome shotgun (WGS) entry which is preliminary data.</text>
</comment>
<feature type="active site" description="Proton donor; for dehydratase activity" evidence="4">
    <location>
        <position position="1083"/>
    </location>
</feature>
<dbReference type="PROSITE" id="PS00012">
    <property type="entry name" value="PHOSPHOPANTETHEINE"/>
    <property type="match status" value="1"/>
</dbReference>
<dbReference type="PANTHER" id="PTHR43775:SF37">
    <property type="entry name" value="SI:DKEY-61P9.11"/>
    <property type="match status" value="1"/>
</dbReference>
<dbReference type="SMART" id="SM00827">
    <property type="entry name" value="PKS_AT"/>
    <property type="match status" value="1"/>
</dbReference>